<dbReference type="Pfam" id="PF00536">
    <property type="entry name" value="SAM_1"/>
    <property type="match status" value="1"/>
</dbReference>
<dbReference type="PROSITE" id="PS50105">
    <property type="entry name" value="SAM_DOMAIN"/>
    <property type="match status" value="1"/>
</dbReference>
<feature type="region of interest" description="Disordered" evidence="1">
    <location>
        <begin position="20"/>
        <end position="51"/>
    </location>
</feature>
<evidence type="ECO:0000313" key="4">
    <source>
        <dbReference type="Proteomes" id="UP000023152"/>
    </source>
</evidence>
<accession>X6LB19</accession>
<evidence type="ECO:0000259" key="2">
    <source>
        <dbReference type="PROSITE" id="PS50105"/>
    </source>
</evidence>
<dbReference type="InterPro" id="IPR001660">
    <property type="entry name" value="SAM"/>
</dbReference>
<dbReference type="AlphaFoldDB" id="X6LB19"/>
<gene>
    <name evidence="3" type="ORF">RFI_39183</name>
</gene>
<keyword evidence="4" id="KW-1185">Reference proteome</keyword>
<feature type="domain" description="SAM" evidence="2">
    <location>
        <begin position="59"/>
        <end position="125"/>
    </location>
</feature>
<proteinExistence type="predicted"/>
<dbReference type="SMART" id="SM00454">
    <property type="entry name" value="SAM"/>
    <property type="match status" value="1"/>
</dbReference>
<dbReference type="SUPFAM" id="SSF47769">
    <property type="entry name" value="SAM/Pointed domain"/>
    <property type="match status" value="1"/>
</dbReference>
<name>X6LB19_RETFI</name>
<evidence type="ECO:0000256" key="1">
    <source>
        <dbReference type="SAM" id="MobiDB-lite"/>
    </source>
</evidence>
<evidence type="ECO:0000313" key="3">
    <source>
        <dbReference type="EMBL" id="ETN98326.1"/>
    </source>
</evidence>
<sequence>MLHICVCAVEMFVTFLSKAENKKPSEAPPSTAPVPTISNRPAVPAREKRPLDPRQYRTWDSEDVYYWMSEEENGKWQDWASVLFLNQITGEMLDDLNGQDLVQLGIETLGARKKLLQMIKALQVFLQKKKKYFFFCE</sequence>
<dbReference type="OrthoDB" id="445896at2759"/>
<dbReference type="Gene3D" id="1.10.150.50">
    <property type="entry name" value="Transcription Factor, Ets-1"/>
    <property type="match status" value="1"/>
</dbReference>
<dbReference type="Proteomes" id="UP000023152">
    <property type="component" value="Unassembled WGS sequence"/>
</dbReference>
<comment type="caution">
    <text evidence="3">The sequence shown here is derived from an EMBL/GenBank/DDBJ whole genome shotgun (WGS) entry which is preliminary data.</text>
</comment>
<organism evidence="3 4">
    <name type="scientific">Reticulomyxa filosa</name>
    <dbReference type="NCBI Taxonomy" id="46433"/>
    <lineage>
        <taxon>Eukaryota</taxon>
        <taxon>Sar</taxon>
        <taxon>Rhizaria</taxon>
        <taxon>Retaria</taxon>
        <taxon>Foraminifera</taxon>
        <taxon>Monothalamids</taxon>
        <taxon>Reticulomyxidae</taxon>
        <taxon>Reticulomyxa</taxon>
    </lineage>
</organism>
<protein>
    <submittedName>
        <fullName evidence="3">SAM domain and HD domain-containing protein 1-like isoform 1</fullName>
    </submittedName>
</protein>
<reference evidence="3 4" key="1">
    <citation type="journal article" date="2013" name="Curr. Biol.">
        <title>The Genome of the Foraminiferan Reticulomyxa filosa.</title>
        <authorList>
            <person name="Glockner G."/>
            <person name="Hulsmann N."/>
            <person name="Schleicher M."/>
            <person name="Noegel A.A."/>
            <person name="Eichinger L."/>
            <person name="Gallinger C."/>
            <person name="Pawlowski J."/>
            <person name="Sierra R."/>
            <person name="Euteneuer U."/>
            <person name="Pillet L."/>
            <person name="Moustafa A."/>
            <person name="Platzer M."/>
            <person name="Groth M."/>
            <person name="Szafranski K."/>
            <person name="Schliwa M."/>
        </authorList>
    </citation>
    <scope>NUCLEOTIDE SEQUENCE [LARGE SCALE GENOMIC DNA]</scope>
</reference>
<dbReference type="EMBL" id="ASPP01046982">
    <property type="protein sequence ID" value="ETN98326.1"/>
    <property type="molecule type" value="Genomic_DNA"/>
</dbReference>
<dbReference type="InterPro" id="IPR013761">
    <property type="entry name" value="SAM/pointed_sf"/>
</dbReference>